<comment type="caution">
    <text evidence="3">The sequence shown here is derived from an EMBL/GenBank/DDBJ whole genome shotgun (WGS) entry which is preliminary data.</text>
</comment>
<evidence type="ECO:0000313" key="4">
    <source>
        <dbReference type="Proteomes" id="UP001595839"/>
    </source>
</evidence>
<dbReference type="EMBL" id="JBHSFK010000005">
    <property type="protein sequence ID" value="MFC4499708.1"/>
    <property type="molecule type" value="Genomic_DNA"/>
</dbReference>
<organism evidence="3 4">
    <name type="scientific">Streptomyces vulcanius</name>
    <dbReference type="NCBI Taxonomy" id="1441876"/>
    <lineage>
        <taxon>Bacteria</taxon>
        <taxon>Bacillati</taxon>
        <taxon>Actinomycetota</taxon>
        <taxon>Actinomycetes</taxon>
        <taxon>Kitasatosporales</taxon>
        <taxon>Streptomycetaceae</taxon>
        <taxon>Streptomyces</taxon>
    </lineage>
</organism>
<dbReference type="Proteomes" id="UP001595839">
    <property type="component" value="Unassembled WGS sequence"/>
</dbReference>
<dbReference type="PANTHER" id="PTHR35526">
    <property type="entry name" value="ANTI-SIGMA-F FACTOR RSBW-RELATED"/>
    <property type="match status" value="1"/>
</dbReference>
<dbReference type="PANTHER" id="PTHR35526:SF3">
    <property type="entry name" value="ANTI-SIGMA-F FACTOR RSBW"/>
    <property type="match status" value="1"/>
</dbReference>
<dbReference type="Pfam" id="PF13581">
    <property type="entry name" value="HATPase_c_2"/>
    <property type="match status" value="1"/>
</dbReference>
<evidence type="ECO:0000313" key="3">
    <source>
        <dbReference type="EMBL" id="MFC4499708.1"/>
    </source>
</evidence>
<keyword evidence="4" id="KW-1185">Reference proteome</keyword>
<dbReference type="InterPro" id="IPR050267">
    <property type="entry name" value="Anti-sigma-factor_SerPK"/>
</dbReference>
<sequence length="153" mass="16423">MVTVSPSECEGSSTWAYALQLPRDPRAARIARVTLRAVLAGHGMAQLQDTAELVATELVTNAYRYSTGSSTLRLSGVTRSRLRVSVWDANPYVPPPFDKWSGVVGPVSAEADGGRGLFLVCQYAEAWGGLSGRGGKLLWCEVVSSGRVDHSLR</sequence>
<gene>
    <name evidence="3" type="ORF">ACFPIH_09210</name>
</gene>
<accession>A0ABV9AMX2</accession>
<dbReference type="SUPFAM" id="SSF55874">
    <property type="entry name" value="ATPase domain of HSP90 chaperone/DNA topoisomerase II/histidine kinase"/>
    <property type="match status" value="1"/>
</dbReference>
<evidence type="ECO:0000256" key="1">
    <source>
        <dbReference type="ARBA" id="ARBA00022527"/>
    </source>
</evidence>
<keyword evidence="1" id="KW-0808">Transferase</keyword>
<keyword evidence="3" id="KW-0547">Nucleotide-binding</keyword>
<dbReference type="CDD" id="cd16936">
    <property type="entry name" value="HATPase_RsbW-like"/>
    <property type="match status" value="1"/>
</dbReference>
<evidence type="ECO:0000259" key="2">
    <source>
        <dbReference type="Pfam" id="PF13581"/>
    </source>
</evidence>
<keyword evidence="1" id="KW-0723">Serine/threonine-protein kinase</keyword>
<dbReference type="GO" id="GO:0005524">
    <property type="term" value="F:ATP binding"/>
    <property type="evidence" value="ECO:0007669"/>
    <property type="project" value="UniProtKB-KW"/>
</dbReference>
<dbReference type="InterPro" id="IPR003594">
    <property type="entry name" value="HATPase_dom"/>
</dbReference>
<proteinExistence type="predicted"/>
<protein>
    <submittedName>
        <fullName evidence="3">ATP-binding protein</fullName>
    </submittedName>
</protein>
<keyword evidence="3" id="KW-0067">ATP-binding</keyword>
<keyword evidence="1" id="KW-0418">Kinase</keyword>
<dbReference type="Gene3D" id="3.30.565.10">
    <property type="entry name" value="Histidine kinase-like ATPase, C-terminal domain"/>
    <property type="match status" value="1"/>
</dbReference>
<name>A0ABV9AMX2_9ACTN</name>
<reference evidence="4" key="1">
    <citation type="journal article" date="2019" name="Int. J. Syst. Evol. Microbiol.">
        <title>The Global Catalogue of Microorganisms (GCM) 10K type strain sequencing project: providing services to taxonomists for standard genome sequencing and annotation.</title>
        <authorList>
            <consortium name="The Broad Institute Genomics Platform"/>
            <consortium name="The Broad Institute Genome Sequencing Center for Infectious Disease"/>
            <person name="Wu L."/>
            <person name="Ma J."/>
        </authorList>
    </citation>
    <scope>NUCLEOTIDE SEQUENCE [LARGE SCALE GENOMIC DNA]</scope>
    <source>
        <strain evidence="4">CGMCC 4.7177</strain>
    </source>
</reference>
<dbReference type="InterPro" id="IPR036890">
    <property type="entry name" value="HATPase_C_sf"/>
</dbReference>
<feature type="domain" description="Histidine kinase/HSP90-like ATPase" evidence="2">
    <location>
        <begin position="22"/>
        <end position="125"/>
    </location>
</feature>
<dbReference type="RefSeq" id="WP_381165650.1">
    <property type="nucleotide sequence ID" value="NZ_JBHSFK010000005.1"/>
</dbReference>